<protein>
    <submittedName>
        <fullName evidence="4">Uncharacterized protein</fullName>
    </submittedName>
</protein>
<sequence>MVTQLLKDLAEAKMWPIKLAGVKCQETLRDTLTVQASALEQGYFELKAMWDAYNKA</sequence>
<dbReference type="EMBL" id="CAXAMN010008224">
    <property type="protein sequence ID" value="CAK9024362.1"/>
    <property type="molecule type" value="Genomic_DNA"/>
</dbReference>
<name>A0ABP0LW57_9DINO</name>
<dbReference type="EMBL" id="CAXAMN010008113">
    <property type="protein sequence ID" value="CAK9024008.1"/>
    <property type="molecule type" value="Genomic_DNA"/>
</dbReference>
<keyword evidence="5" id="KW-1185">Reference proteome</keyword>
<comment type="caution">
    <text evidence="4">The sequence shown here is derived from an EMBL/GenBank/DDBJ whole genome shotgun (WGS) entry which is preliminary data.</text>
</comment>
<gene>
    <name evidence="1" type="ORF">CCMP2556_LOCUS15445</name>
    <name evidence="2" type="ORF">CCMP2556_LOCUS15597</name>
    <name evidence="3" type="ORF">CCMP2556_LOCUS22838</name>
    <name evidence="4" type="ORF">CCMP2556_LOCUS23001</name>
</gene>
<dbReference type="Proteomes" id="UP001642484">
    <property type="component" value="Unassembled WGS sequence"/>
</dbReference>
<dbReference type="EMBL" id="CAXAMN010014335">
    <property type="protein sequence ID" value="CAK9043050.1"/>
    <property type="molecule type" value="Genomic_DNA"/>
</dbReference>
<proteinExistence type="predicted"/>
<accession>A0ABP0LW57</accession>
<evidence type="ECO:0000313" key="5">
    <source>
        <dbReference type="Proteomes" id="UP001642484"/>
    </source>
</evidence>
<organism evidence="4 5">
    <name type="scientific">Durusdinium trenchii</name>
    <dbReference type="NCBI Taxonomy" id="1381693"/>
    <lineage>
        <taxon>Eukaryota</taxon>
        <taxon>Sar</taxon>
        <taxon>Alveolata</taxon>
        <taxon>Dinophyceae</taxon>
        <taxon>Suessiales</taxon>
        <taxon>Symbiodiniaceae</taxon>
        <taxon>Durusdinium</taxon>
    </lineage>
</organism>
<evidence type="ECO:0000313" key="4">
    <source>
        <dbReference type="EMBL" id="CAK9043466.1"/>
    </source>
</evidence>
<evidence type="ECO:0000313" key="1">
    <source>
        <dbReference type="EMBL" id="CAK9024008.1"/>
    </source>
</evidence>
<dbReference type="EMBL" id="CAXAMN010014447">
    <property type="protein sequence ID" value="CAK9043466.1"/>
    <property type="molecule type" value="Genomic_DNA"/>
</dbReference>
<evidence type="ECO:0000313" key="3">
    <source>
        <dbReference type="EMBL" id="CAK9043050.1"/>
    </source>
</evidence>
<evidence type="ECO:0000313" key="2">
    <source>
        <dbReference type="EMBL" id="CAK9024362.1"/>
    </source>
</evidence>
<reference evidence="4 5" key="1">
    <citation type="submission" date="2024-02" db="EMBL/GenBank/DDBJ databases">
        <authorList>
            <person name="Chen Y."/>
            <person name="Shah S."/>
            <person name="Dougan E. K."/>
            <person name="Thang M."/>
            <person name="Chan C."/>
        </authorList>
    </citation>
    <scope>NUCLEOTIDE SEQUENCE [LARGE SCALE GENOMIC DNA]</scope>
</reference>